<proteinExistence type="predicted"/>
<evidence type="ECO:0000256" key="2">
    <source>
        <dbReference type="ARBA" id="ARBA00022679"/>
    </source>
</evidence>
<sequence length="414" mass="45226">MSDRHTRPLRIAMVGTRGVPAAYSGFETAVEEIGQRLVAQGHTITVYCRIGKVEKLKTFLGMKLVYLPAVKSKTMETLSHTALSVLHMLFTPKHDVAFVFNAANSPLVPVIRARGTAVAVHVDGLEWKRDKWSNTGKRYYRIAEELAVRHADALIADAAGIADYYDHEFGIDTELLSYGSKVIREPASDRLAELGLETGKYHLVVARFEPENHVDVIVDGYTKSEAELPLIVVGSAPYSAAYTERIAAVAASDDRIRMLGGVWDQEQLNQLYANALTYSHGHSVGGTNPSLLRAMGAGAAVLAWDVVFNREVLGDDGKFFATSDDLAGLIVGAEHDAEGARQSGEGLRDRAEEYYDWDAVSAGYEELARRLSTGYSTHGVSRGKRNPVPWEVPTGYRTKTAPARHAEAPLGEAQ</sequence>
<feature type="domain" description="Glycosyl transferase family 1" evidence="4">
    <location>
        <begin position="197"/>
        <end position="330"/>
    </location>
</feature>
<organism evidence="6 7">
    <name type="scientific">Subtercola boreus</name>
    <dbReference type="NCBI Taxonomy" id="120213"/>
    <lineage>
        <taxon>Bacteria</taxon>
        <taxon>Bacillati</taxon>
        <taxon>Actinomycetota</taxon>
        <taxon>Actinomycetes</taxon>
        <taxon>Micrococcales</taxon>
        <taxon>Microbacteriaceae</taxon>
        <taxon>Subtercola</taxon>
    </lineage>
</organism>
<dbReference type="Pfam" id="PF09314">
    <property type="entry name" value="DUF1972"/>
    <property type="match status" value="1"/>
</dbReference>
<dbReference type="SUPFAM" id="SSF53756">
    <property type="entry name" value="UDP-Glycosyltransferase/glycogen phosphorylase"/>
    <property type="match status" value="1"/>
</dbReference>
<feature type="domain" description="DUF1972" evidence="5">
    <location>
        <begin position="111"/>
        <end position="180"/>
    </location>
</feature>
<dbReference type="EMBL" id="NBXE01000019">
    <property type="protein sequence ID" value="RFA27548.1"/>
    <property type="molecule type" value="Genomic_DNA"/>
</dbReference>
<dbReference type="AlphaFoldDB" id="A0A3E0WCW4"/>
<dbReference type="InterPro" id="IPR050194">
    <property type="entry name" value="Glycosyltransferase_grp1"/>
</dbReference>
<dbReference type="InterPro" id="IPR001296">
    <property type="entry name" value="Glyco_trans_1"/>
</dbReference>
<evidence type="ECO:0000259" key="5">
    <source>
        <dbReference type="Pfam" id="PF09314"/>
    </source>
</evidence>
<evidence type="ECO:0000259" key="4">
    <source>
        <dbReference type="Pfam" id="PF00534"/>
    </source>
</evidence>
<name>A0A3E0WCW4_9MICO</name>
<evidence type="ECO:0000256" key="3">
    <source>
        <dbReference type="SAM" id="MobiDB-lite"/>
    </source>
</evidence>
<dbReference type="Proteomes" id="UP000257080">
    <property type="component" value="Unassembled WGS sequence"/>
</dbReference>
<dbReference type="Gene3D" id="3.40.50.2000">
    <property type="entry name" value="Glycogen Phosphorylase B"/>
    <property type="match status" value="2"/>
</dbReference>
<dbReference type="PANTHER" id="PTHR45947">
    <property type="entry name" value="SULFOQUINOVOSYL TRANSFERASE SQD2"/>
    <property type="match status" value="1"/>
</dbReference>
<dbReference type="PANTHER" id="PTHR45947:SF3">
    <property type="entry name" value="SULFOQUINOVOSYL TRANSFERASE SQD2"/>
    <property type="match status" value="1"/>
</dbReference>
<feature type="region of interest" description="Disordered" evidence="3">
    <location>
        <begin position="376"/>
        <end position="414"/>
    </location>
</feature>
<evidence type="ECO:0000313" key="7">
    <source>
        <dbReference type="Proteomes" id="UP000257080"/>
    </source>
</evidence>
<accession>A0A3E0WCW4</accession>
<comment type="caution">
    <text evidence="6">The sequence shown here is derived from an EMBL/GenBank/DDBJ whole genome shotgun (WGS) entry which is preliminary data.</text>
</comment>
<dbReference type="GO" id="GO:0016757">
    <property type="term" value="F:glycosyltransferase activity"/>
    <property type="evidence" value="ECO:0007669"/>
    <property type="project" value="InterPro"/>
</dbReference>
<keyword evidence="2 6" id="KW-0808">Transferase</keyword>
<protein>
    <recommendedName>
        <fullName evidence="1">D-inositol 3-phosphate glycosyltransferase</fullName>
    </recommendedName>
</protein>
<dbReference type="Pfam" id="PF00534">
    <property type="entry name" value="Glycos_transf_1"/>
    <property type="match status" value="1"/>
</dbReference>
<dbReference type="OrthoDB" id="9792269at2"/>
<evidence type="ECO:0000256" key="1">
    <source>
        <dbReference type="ARBA" id="ARBA00021292"/>
    </source>
</evidence>
<reference evidence="6 7" key="1">
    <citation type="submission" date="2017-04" db="EMBL/GenBank/DDBJ databases">
        <title>Comparative genome analysis of Subtercola boreus.</title>
        <authorList>
            <person name="Cho Y.-J."/>
            <person name="Cho A."/>
            <person name="Kim O.-S."/>
            <person name="Lee J.-I."/>
        </authorList>
    </citation>
    <scope>NUCLEOTIDE SEQUENCE [LARGE SCALE GENOMIC DNA]</scope>
    <source>
        <strain evidence="6 7">P28004</strain>
    </source>
</reference>
<evidence type="ECO:0000313" key="6">
    <source>
        <dbReference type="EMBL" id="RFA27548.1"/>
    </source>
</evidence>
<dbReference type="InterPro" id="IPR015393">
    <property type="entry name" value="DUF1972"/>
</dbReference>
<dbReference type="RefSeq" id="WP_116418310.1">
    <property type="nucleotide sequence ID" value="NZ_NBXC01000014.1"/>
</dbReference>
<gene>
    <name evidence="6" type="ORF">B7R25_07425</name>
</gene>